<protein>
    <submittedName>
        <fullName evidence="2">HT018</fullName>
    </submittedName>
</protein>
<dbReference type="EMBL" id="AF225425">
    <property type="protein sequence ID" value="AAG09727.1"/>
    <property type="molecule type" value="mRNA"/>
</dbReference>
<organism evidence="2">
    <name type="scientific">Homo sapiens</name>
    <name type="common">Human</name>
    <dbReference type="NCBI Taxonomy" id="9606"/>
    <lineage>
        <taxon>Eukaryota</taxon>
        <taxon>Metazoa</taxon>
        <taxon>Chordata</taxon>
        <taxon>Craniata</taxon>
        <taxon>Vertebrata</taxon>
        <taxon>Euteleostomi</taxon>
        <taxon>Mammalia</taxon>
        <taxon>Eutheria</taxon>
        <taxon>Euarchontoglires</taxon>
        <taxon>Primates</taxon>
        <taxon>Haplorrhini</taxon>
        <taxon>Catarrhini</taxon>
        <taxon>Hominidae</taxon>
        <taxon>Homo</taxon>
    </lineage>
</organism>
<reference evidence="2" key="1">
    <citation type="submission" date="2000-01" db="EMBL/GenBank/DDBJ databases">
        <authorList>
            <person name="Xiao H."/>
            <person name="Song H."/>
            <person name="Gao G."/>
            <person name="Ren S."/>
            <person name="Chen Z."/>
            <person name="Han Z."/>
        </authorList>
    </citation>
    <scope>NUCLEOTIDE SEQUENCE</scope>
    <source>
        <tissue evidence="2">Hypothalamus</tissue>
    </source>
</reference>
<keyword evidence="1" id="KW-1133">Transmembrane helix</keyword>
<sequence length="242" mass="27866">MRQLENAGQHHTLQFTLPSSCANWNHPLAVLRNGPQCCCGCVKSPFILKSSLLPLDYFNTVISLFASRKGTNVPIPLFCCVPLAQRSKAVRGWAETWEESPSPIHSTQRQCTQRNDMEIDAGRLVPAVINENSKYKADHNGCCKNVDWGKGFFILFFILLIMFLGDGRWCVFFSSWFSFAQAHKRDFCLLYHEQRNCPHTVNHEQCCCCFFKQYIWWSLCLLLFPVRSSGFSFVFKKNSKKD</sequence>
<evidence type="ECO:0000256" key="1">
    <source>
        <dbReference type="SAM" id="Phobius"/>
    </source>
</evidence>
<feature type="transmembrane region" description="Helical" evidence="1">
    <location>
        <begin position="214"/>
        <end position="235"/>
    </location>
</feature>
<dbReference type="AlphaFoldDB" id="Q9HBL2"/>
<evidence type="ECO:0000313" key="2">
    <source>
        <dbReference type="EMBL" id="AAG09727.1"/>
    </source>
</evidence>
<proteinExistence type="evidence at transcript level"/>
<keyword evidence="1" id="KW-0472">Membrane</keyword>
<keyword evidence="1" id="KW-0812">Transmembrane</keyword>
<feature type="transmembrane region" description="Helical" evidence="1">
    <location>
        <begin position="152"/>
        <end position="177"/>
    </location>
</feature>
<name>Q9HBL2_HUMAN</name>
<accession>Q9HBL2</accession>